<organism evidence="2 3">
    <name type="scientific">Pseudonocardia tropica</name>
    <dbReference type="NCBI Taxonomy" id="681289"/>
    <lineage>
        <taxon>Bacteria</taxon>
        <taxon>Bacillati</taxon>
        <taxon>Actinomycetota</taxon>
        <taxon>Actinomycetes</taxon>
        <taxon>Pseudonocardiales</taxon>
        <taxon>Pseudonocardiaceae</taxon>
        <taxon>Pseudonocardia</taxon>
    </lineage>
</organism>
<gene>
    <name evidence="2" type="ORF">WHI96_03790</name>
</gene>
<evidence type="ECO:0000313" key="3">
    <source>
        <dbReference type="Proteomes" id="UP001464923"/>
    </source>
</evidence>
<proteinExistence type="predicted"/>
<keyword evidence="1" id="KW-0812">Transmembrane</keyword>
<accession>A0ABV1JSL4</accession>
<name>A0ABV1JSL4_9PSEU</name>
<evidence type="ECO:0000256" key="1">
    <source>
        <dbReference type="SAM" id="Phobius"/>
    </source>
</evidence>
<comment type="caution">
    <text evidence="2">The sequence shown here is derived from an EMBL/GenBank/DDBJ whole genome shotgun (WGS) entry which is preliminary data.</text>
</comment>
<keyword evidence="3" id="KW-1185">Reference proteome</keyword>
<evidence type="ECO:0000313" key="2">
    <source>
        <dbReference type="EMBL" id="MEQ3537928.1"/>
    </source>
</evidence>
<keyword evidence="1" id="KW-1133">Transmembrane helix</keyword>
<protein>
    <submittedName>
        <fullName evidence="2">Uncharacterized protein</fullName>
    </submittedName>
</protein>
<dbReference type="Proteomes" id="UP001464923">
    <property type="component" value="Unassembled WGS sequence"/>
</dbReference>
<keyword evidence="1" id="KW-0472">Membrane</keyword>
<feature type="transmembrane region" description="Helical" evidence="1">
    <location>
        <begin position="21"/>
        <end position="39"/>
    </location>
</feature>
<dbReference type="EMBL" id="JBEDNP010000002">
    <property type="protein sequence ID" value="MEQ3537928.1"/>
    <property type="molecule type" value="Genomic_DNA"/>
</dbReference>
<sequence>MSAVPSEEPPGGKPSGGPSRATPVVAAVVAVLVVLQQVPGLVFRQGTPVPVLPVGLWRAWLPLILAGLVLLALSALWGRRHPGRRAPWAGSWGCCSHWARRRCSPTAGGWWTRWPCSPWGWTRRCGRGR</sequence>
<dbReference type="RefSeq" id="WP_345647110.1">
    <property type="nucleotide sequence ID" value="NZ_BAABLY010000049.1"/>
</dbReference>
<reference evidence="2 3" key="1">
    <citation type="submission" date="2024-03" db="EMBL/GenBank/DDBJ databases">
        <title>Draft genome sequence of Pseudonocardia tropica JCM 19149.</title>
        <authorList>
            <person name="Butdee W."/>
            <person name="Duangmal K."/>
        </authorList>
    </citation>
    <scope>NUCLEOTIDE SEQUENCE [LARGE SCALE GENOMIC DNA]</scope>
    <source>
        <strain evidence="2 3">JCM 19149</strain>
    </source>
</reference>
<feature type="transmembrane region" description="Helical" evidence="1">
    <location>
        <begin position="59"/>
        <end position="78"/>
    </location>
</feature>